<gene>
    <name evidence="1" type="ORF">MKK02DRAFT_42138</name>
</gene>
<accession>A0AA38HF51</accession>
<dbReference type="AlphaFoldDB" id="A0AA38HF51"/>
<sequence>MDRSSNGVATVQVAKARYPSVSIPPGLKVNGPARLPVEIVVEIARHADAASRRVLYRSSRLLRGAVMARRWSRITVNEEGMFALKSMLKARDQLGWTRLGVSMVTSLVFDSLLDADTLTTLMTNHQDLLANVTHVVLNGGFIHQLRLRSLATTAAAKKALKQTNALFAQLHPKHFCVTLWDKTQPLSDKRGVDGMYIEVLGKVMQGWKLDSITFHGIYRHYPLDSLPPVARYFFNTSAASEDMWKSPDGEVRVLPIPRGKGGDAETRRDGFLVEMMNIKGPARVEGMAGKPVELEVKGSDGKSVGGEAGSSGEAAGAGVEGMVYRAGGGGVEYAGKLGERYRHWSECGGADCVCCDKH</sequence>
<name>A0AA38HF51_9TREE</name>
<organism evidence="1 2">
    <name type="scientific">Dioszegia hungarica</name>
    <dbReference type="NCBI Taxonomy" id="4972"/>
    <lineage>
        <taxon>Eukaryota</taxon>
        <taxon>Fungi</taxon>
        <taxon>Dikarya</taxon>
        <taxon>Basidiomycota</taxon>
        <taxon>Agaricomycotina</taxon>
        <taxon>Tremellomycetes</taxon>
        <taxon>Tremellales</taxon>
        <taxon>Bulleribasidiaceae</taxon>
        <taxon>Dioszegia</taxon>
    </lineage>
</organism>
<reference evidence="1" key="1">
    <citation type="journal article" date="2022" name="G3 (Bethesda)">
        <title>High quality genome of the basidiomycete yeast Dioszegia hungarica PDD-24b-2 isolated from cloud water.</title>
        <authorList>
            <person name="Jarrige D."/>
            <person name="Haridas S."/>
            <person name="Bleykasten-Grosshans C."/>
            <person name="Joly M."/>
            <person name="Nadalig T."/>
            <person name="Sancelme M."/>
            <person name="Vuilleumier S."/>
            <person name="Grigoriev I.V."/>
            <person name="Amato P."/>
            <person name="Bringel F."/>
        </authorList>
    </citation>
    <scope>NUCLEOTIDE SEQUENCE</scope>
    <source>
        <strain evidence="1">PDD-24b-2</strain>
    </source>
</reference>
<dbReference type="EMBL" id="JAKWFO010000003">
    <property type="protein sequence ID" value="KAI9637766.1"/>
    <property type="molecule type" value="Genomic_DNA"/>
</dbReference>
<protein>
    <submittedName>
        <fullName evidence="1">Uncharacterized protein</fullName>
    </submittedName>
</protein>
<dbReference type="GeneID" id="77731057"/>
<dbReference type="Proteomes" id="UP001164286">
    <property type="component" value="Unassembled WGS sequence"/>
</dbReference>
<proteinExistence type="predicted"/>
<evidence type="ECO:0000313" key="1">
    <source>
        <dbReference type="EMBL" id="KAI9637766.1"/>
    </source>
</evidence>
<keyword evidence="2" id="KW-1185">Reference proteome</keyword>
<dbReference type="RefSeq" id="XP_052947543.1">
    <property type="nucleotide sequence ID" value="XM_053091852.1"/>
</dbReference>
<comment type="caution">
    <text evidence="1">The sequence shown here is derived from an EMBL/GenBank/DDBJ whole genome shotgun (WGS) entry which is preliminary data.</text>
</comment>
<evidence type="ECO:0000313" key="2">
    <source>
        <dbReference type="Proteomes" id="UP001164286"/>
    </source>
</evidence>